<proteinExistence type="predicted"/>
<evidence type="ECO:0008006" key="3">
    <source>
        <dbReference type="Google" id="ProtNLM"/>
    </source>
</evidence>
<protein>
    <recommendedName>
        <fullName evidence="3">Transferase</fullName>
    </recommendedName>
</protein>
<reference evidence="1 2" key="1">
    <citation type="submission" date="2016-10" db="EMBL/GenBank/DDBJ databases">
        <title>Silvanigrella aquatica sp. nov., isolated from a freshwater lake located in the Black Forest, Germany, description of Silvanigrellaceae fam. nov., Silvanigrellales ord. nov., reclassification of the order Bdellovibrionales in the class Oligoflexia, reclassification of the families Bacteriovoracaceae and Halobacteriovoraceae in the new order Bacteriovoracales ord. nov., and reclassification of the family Pseudobacteriovoracaceae in the order Oligoflexiales.</title>
        <authorList>
            <person name="Hahn M.W."/>
            <person name="Schmidt J."/>
            <person name="Koll U."/>
            <person name="Rohde M."/>
            <person name="Verbag S."/>
            <person name="Pitt A."/>
            <person name="Nakai R."/>
            <person name="Naganuma T."/>
            <person name="Lang E."/>
        </authorList>
    </citation>
    <scope>NUCLEOTIDE SEQUENCE [LARGE SCALE GENOMIC DNA]</scope>
    <source>
        <strain evidence="1 2">MWH-Nonnen-W8red</strain>
    </source>
</reference>
<dbReference type="InterPro" id="IPR027603">
    <property type="entry name" value="LIC12162"/>
</dbReference>
<dbReference type="STRING" id="1915309.AXG55_11915"/>
<sequence length="583" mass="70088">MLLVTTPIEKFWDAKKDILFLGEYCKHYSRKEYWQTLNFSTFHTIWSDSSKKKIYANYLNSIQEKTIEYLVEKLNEVHGTKFSKRYWRILLTPFLMHYIPNFFDKYIHILEVKKMFPHNLSTIILSEESFFDINLAEEFISEMVKDEWNLQITSQIIQKIGDIKICDIKKLERKDQKIGLMYELKCFLKNIITFLLMFILRKSSIRNFCQQLPLIQSFSLYFFSFFEFVPCKKIKIKKNKYLKNNMEMRSIFSSYKDVNDDKFCDILMQSFEKNFPLQFIEGFEYYFKKAKFLYGSKCPKVIIQDTSIYSDSLFAMWFAYCIEKGTKSIGFQHGGGYGDRLYNPSQNFELKVNDYYISWGWKKEGYNILPLPSPIIYIPQKKLIEVNNNKDIMLVGTVIPQHFIRYDCQPIDLQFLEYLNWELRFYQSISKEISSNFYIRTYPVDYNWNIKKRLLNNSVRVNSKKNFQEALLNCKIFVSDNLNTTFLYSLAINKPTILFWDQNLWESTSEALHYYSILEKAGIFHRNPESAALKINEIYYSVDLWWKSEEIQKARLLFVENYAKTSDCWERVWVKEIKNLIRY</sequence>
<dbReference type="NCBIfam" id="TIGR04331">
    <property type="entry name" value="o_ant_LIC12162"/>
    <property type="match status" value="1"/>
</dbReference>
<dbReference type="OrthoDB" id="329802at2"/>
<organism evidence="1 2">
    <name type="scientific">Silvanigrella aquatica</name>
    <dbReference type="NCBI Taxonomy" id="1915309"/>
    <lineage>
        <taxon>Bacteria</taxon>
        <taxon>Pseudomonadati</taxon>
        <taxon>Bdellovibrionota</taxon>
        <taxon>Oligoflexia</taxon>
        <taxon>Silvanigrellales</taxon>
        <taxon>Silvanigrellaceae</taxon>
        <taxon>Silvanigrella</taxon>
    </lineage>
</organism>
<dbReference type="RefSeq" id="WP_148698321.1">
    <property type="nucleotide sequence ID" value="NZ_CP017834.1"/>
</dbReference>
<evidence type="ECO:0000313" key="1">
    <source>
        <dbReference type="EMBL" id="APJ04573.1"/>
    </source>
</evidence>
<accession>A0A1L4D2Z4</accession>
<keyword evidence="2" id="KW-1185">Reference proteome</keyword>
<dbReference type="EMBL" id="CP017834">
    <property type="protein sequence ID" value="APJ04573.1"/>
    <property type="molecule type" value="Genomic_DNA"/>
</dbReference>
<name>A0A1L4D2Z4_9BACT</name>
<evidence type="ECO:0000313" key="2">
    <source>
        <dbReference type="Proteomes" id="UP000184731"/>
    </source>
</evidence>
<dbReference type="Proteomes" id="UP000184731">
    <property type="component" value="Chromosome"/>
</dbReference>
<dbReference type="KEGG" id="saqi:AXG55_11915"/>
<gene>
    <name evidence="1" type="ORF">AXG55_11915</name>
</gene>
<dbReference type="AlphaFoldDB" id="A0A1L4D2Z4"/>